<keyword evidence="1" id="KW-0732">Signal</keyword>
<protein>
    <submittedName>
        <fullName evidence="2">Uncharacterized protein</fullName>
    </submittedName>
</protein>
<dbReference type="HOGENOM" id="CLU_2058540_0_0_5"/>
<accession>Q2W2T8</accession>
<dbReference type="EMBL" id="AP007255">
    <property type="protein sequence ID" value="BAE51837.1"/>
    <property type="molecule type" value="Genomic_DNA"/>
</dbReference>
<dbReference type="KEGG" id="mag:amb3033"/>
<reference evidence="2 3" key="1">
    <citation type="journal article" date="2005" name="DNA Res.">
        <title>Complete genome sequence of the facultative anaerobic magnetotactic bacterium Magnetospirillum sp. strain AMB-1.</title>
        <authorList>
            <person name="Matsunaga T."/>
            <person name="Okamura Y."/>
            <person name="Fukuda Y."/>
            <person name="Wahyudi A.T."/>
            <person name="Murase Y."/>
            <person name="Takeyama H."/>
        </authorList>
    </citation>
    <scope>NUCLEOTIDE SEQUENCE [LARGE SCALE GENOMIC DNA]</scope>
    <source>
        <strain evidence="3">ATCC 700264 / AMB-1</strain>
    </source>
</reference>
<proteinExistence type="predicted"/>
<keyword evidence="3" id="KW-1185">Reference proteome</keyword>
<evidence type="ECO:0000313" key="3">
    <source>
        <dbReference type="Proteomes" id="UP000007058"/>
    </source>
</evidence>
<feature type="chain" id="PRO_5004218068" evidence="1">
    <location>
        <begin position="32"/>
        <end position="119"/>
    </location>
</feature>
<dbReference type="Proteomes" id="UP000007058">
    <property type="component" value="Chromosome"/>
</dbReference>
<evidence type="ECO:0000313" key="2">
    <source>
        <dbReference type="EMBL" id="BAE51837.1"/>
    </source>
</evidence>
<gene>
    <name evidence="2" type="ordered locus">amb3033</name>
</gene>
<organism evidence="2 3">
    <name type="scientific">Paramagnetospirillum magneticum (strain ATCC 700264 / AMB-1)</name>
    <name type="common">Magnetospirillum magneticum</name>
    <dbReference type="NCBI Taxonomy" id="342108"/>
    <lineage>
        <taxon>Bacteria</taxon>
        <taxon>Pseudomonadati</taxon>
        <taxon>Pseudomonadota</taxon>
        <taxon>Alphaproteobacteria</taxon>
        <taxon>Rhodospirillales</taxon>
        <taxon>Magnetospirillaceae</taxon>
        <taxon>Paramagnetospirillum</taxon>
    </lineage>
</organism>
<dbReference type="AlphaFoldDB" id="Q2W2T8"/>
<evidence type="ECO:0000256" key="1">
    <source>
        <dbReference type="SAM" id="SignalP"/>
    </source>
</evidence>
<dbReference type="STRING" id="342108.amb3033"/>
<sequence length="119" mass="12885">MSPEWRTPMRPMIAALCLTLGLLLLAGGARADQVTALATVRAQPKVLDASIDDRGNLYVVVKNETAVSWDAYGAAMCRLVRPHQARVFQAHVIDMTSVGKGAKPAQWKRLAQVNCSAIN</sequence>
<feature type="signal peptide" evidence="1">
    <location>
        <begin position="1"/>
        <end position="31"/>
    </location>
</feature>
<name>Q2W2T8_PARM1</name>